<evidence type="ECO:0000256" key="7">
    <source>
        <dbReference type="ARBA" id="ARBA00022807"/>
    </source>
</evidence>
<dbReference type="Pfam" id="PF00910">
    <property type="entry name" value="RNA_helicase"/>
    <property type="match status" value="1"/>
</dbReference>
<dbReference type="CDD" id="cd23195">
    <property type="entry name" value="Marnaviridae_RdRp"/>
    <property type="match status" value="1"/>
</dbReference>
<keyword evidence="11" id="KW-1133">Transmembrane helix</keyword>
<accession>A0A9E9FWL9</accession>
<name>A0A9E9FWL9_9VIRU</name>
<organism evidence="14">
    <name type="scientific">Fish-associated picorna-like virus 2</name>
    <dbReference type="NCBI Taxonomy" id="3003958"/>
    <lineage>
        <taxon>Viruses</taxon>
        <taxon>Riboviria</taxon>
        <taxon>Orthornavirae</taxon>
        <taxon>Pisuviricota</taxon>
        <taxon>Pisoniviricetes</taxon>
        <taxon>Picornavirales</taxon>
    </lineage>
</organism>
<keyword evidence="5" id="KW-0547">Nucleotide-binding</keyword>
<evidence type="ECO:0000256" key="8">
    <source>
        <dbReference type="ARBA" id="ARBA00022840"/>
    </source>
</evidence>
<dbReference type="InterPro" id="IPR007094">
    <property type="entry name" value="RNA-dir_pol_PSvirus"/>
</dbReference>
<evidence type="ECO:0000259" key="12">
    <source>
        <dbReference type="PROSITE" id="PS50507"/>
    </source>
</evidence>
<dbReference type="GO" id="GO:0003723">
    <property type="term" value="F:RNA binding"/>
    <property type="evidence" value="ECO:0007669"/>
    <property type="project" value="InterPro"/>
</dbReference>
<feature type="region of interest" description="Disordered" evidence="10">
    <location>
        <begin position="93"/>
        <end position="117"/>
    </location>
</feature>
<dbReference type="GO" id="GO:0003724">
    <property type="term" value="F:RNA helicase activity"/>
    <property type="evidence" value="ECO:0007669"/>
    <property type="project" value="InterPro"/>
</dbReference>
<dbReference type="PROSITE" id="PS50507">
    <property type="entry name" value="RDRP_SSRNA_POS"/>
    <property type="match status" value="1"/>
</dbReference>
<keyword evidence="11" id="KW-0812">Transmembrane</keyword>
<evidence type="ECO:0000256" key="3">
    <source>
        <dbReference type="ARBA" id="ARBA00022679"/>
    </source>
</evidence>
<feature type="transmembrane region" description="Helical" evidence="11">
    <location>
        <begin position="795"/>
        <end position="812"/>
    </location>
</feature>
<dbReference type="Gene3D" id="3.30.70.270">
    <property type="match status" value="1"/>
</dbReference>
<evidence type="ECO:0000256" key="4">
    <source>
        <dbReference type="ARBA" id="ARBA00022695"/>
    </source>
</evidence>
<dbReference type="GO" id="GO:0008234">
    <property type="term" value="F:cysteine-type peptidase activity"/>
    <property type="evidence" value="ECO:0007669"/>
    <property type="project" value="UniProtKB-KW"/>
</dbReference>
<dbReference type="Pfam" id="PF00680">
    <property type="entry name" value="RdRP_1"/>
    <property type="match status" value="1"/>
</dbReference>
<sequence>MLSIYYTNIIDINFKTMESKSLQEIVTPDKVTSGASLLAPKKQIIATKFGNQVLSKRNNQCDFQEILSHFDDDTTDEKQIRIVNYNGKRLNYGKDNSSESINQKRHDNKRFKNNSPHNGEIKDECHDLFSVFGEKLTKDLKSLNSSINDLSSHISYRTRKKVFSYIPFIENLIVALAGISNTDSPPAAFSIIVLYLKTLYPQNTSFTTDLANLIMNECFPVETQSSGLDSFFSSMRGGLSNWKNLITNPIFPKISFLLSVLVSANLGKMTSLDVNFNGFKLFKIQPLERHVTCLDIIDAVLDTTLYFFEGGYLCFKTKSLAPLLYGNTLIKEFEEKTLFVLSNIDLVRSGSLFIETGFDENYYDKTLEDCYNTCLDLINSSQDHWQRQIFVTKKAQLAKLRVQFNSVRAKGGIRIAPYGVLIHGSSGQGKTTINNIVQTSILKYNNLNSTKEYMVNLNEADKYMSNYRSYINGVTIDDMGNTSPDFVSAAPTQKIIELVNNSRVYANMAEADLKGKVQLEPYVVTITSNVSHLNAATYSQEPVSILRRLNDHIEVIAKPEFCSEGILDACKVASHYNNNVPVIPDLWNLTIRHVEPGKHPSGRRDTADMVITKHNGKNLENISLVEYIRYVGPKTCQHFEQQRALVLRTNSLSTDLLMCRTCNHIRGVCECPSLEEKVVDVQAGELMSLFSFLMSRYDIMVLRMFDRYCPFVISRLSHLCDIWMDKLGICPLKTSYTSQLTHYLIRKSLNYNYHNHWSLSWVNILPESLFNTVFMHRYILFLERRAITGCIVRHLKFIFFLMILIFTILFYVGLNKKFMILYCLFCFINFGFLIKKTGERCSKKLMQQIVLKRDNIAPIFQQIRDGHVDVFKGIAALAVLCGFIRSLKTVWGNKFEMQSSLDPETVEEFSDREATTNPWMGVRTTPIQCNHLQKTSNYKHVIDLISRALMYMEIHTEDGKIRHCNCIFIKSNVVIMPFHIWYVGSSFKNRNYSSMSFRFLRSARGVGGSMFKSIITFDDIYRIPNSDLCVMHVPSGGSFRDLTLYLPLAKIESGQIAGIYRNIDGEVININGDFKAGITGHKECSFDGGEAMYDINTFSGLCMATFVAKGNSQIIGFHLGGVADTELGIICMVTQNQIEDGCQKLVAQRRDILLCHNANDISPHVCGVDMQFTDDVHFKSPINFLEEPSNYKVFGSVTGGSTFFSSVRTSKISSIVQEICGVPQMWGPPKTRPHWKPWRDTLVHVTSPSNGVPPSHLKYACDDLYNQLCHIFIKHKNEIHKLTDIENLNGIPGKRFVDAIKSQTACGFPFVGAKSKYLEEAFGIEYSRWQNPKRFTVDAPDFYQNVKDSKHIYLHGNRCNFIFKACLKDEATKLSSEKVRIFQSAPLTFQLLIREYFLPLVRILSMYPLRSECAVGINSQGPEWDELQGHIKKYGSDRIIAGDYSKYDLRMPAQLVLAAFNVLIEWSKLVPSYSNEDRIIMRGIATDIAYSHTAFNGTLLEFHGSNPSGHNLTVYINSMVNSLLFRCSFLEAGFNVGVAEQVFCENVALMTYGDDAKGSVHKKCTYFDHLVLANYLNNYDIVFTMPNKIDVPVAFMNDGDSDFLKRKNIYSEALGKHFGALDEMSIFKSLHCFRKDSGDSEDNVMVGNIRAALGEWFFHGPEVFEEKRLQLKEVCNRMSYVVPSLEFTYDVMVEKWKEQYLQFSKDDDMDTNFIVN</sequence>
<dbReference type="InterPro" id="IPR000605">
    <property type="entry name" value="Helicase_SF3_ssDNA/RNA_vir"/>
</dbReference>
<keyword evidence="9" id="KW-0693">Viral RNA replication</keyword>
<dbReference type="EMBL" id="OP933691">
    <property type="protein sequence ID" value="WAQ80625.1"/>
    <property type="molecule type" value="Genomic_RNA"/>
</dbReference>
<evidence type="ECO:0000256" key="6">
    <source>
        <dbReference type="ARBA" id="ARBA00022801"/>
    </source>
</evidence>
<dbReference type="SUPFAM" id="SSF56672">
    <property type="entry name" value="DNA/RNA polymerases"/>
    <property type="match status" value="1"/>
</dbReference>
<evidence type="ECO:0000259" key="13">
    <source>
        <dbReference type="PROSITE" id="PS51218"/>
    </source>
</evidence>
<evidence type="ECO:0000256" key="5">
    <source>
        <dbReference type="ARBA" id="ARBA00022741"/>
    </source>
</evidence>
<proteinExistence type="predicted"/>
<evidence type="ECO:0000256" key="1">
    <source>
        <dbReference type="ARBA" id="ARBA00022484"/>
    </source>
</evidence>
<dbReference type="GO" id="GO:0039694">
    <property type="term" value="P:viral RNA genome replication"/>
    <property type="evidence" value="ECO:0007669"/>
    <property type="project" value="InterPro"/>
</dbReference>
<dbReference type="InterPro" id="IPR014759">
    <property type="entry name" value="Helicase_SF3_ssRNA_vir"/>
</dbReference>
<feature type="domain" description="SF3 helicase" evidence="13">
    <location>
        <begin position="398"/>
        <end position="568"/>
    </location>
</feature>
<dbReference type="InterPro" id="IPR043502">
    <property type="entry name" value="DNA/RNA_pol_sf"/>
</dbReference>
<dbReference type="GO" id="GO:0006351">
    <property type="term" value="P:DNA-templated transcription"/>
    <property type="evidence" value="ECO:0007669"/>
    <property type="project" value="InterPro"/>
</dbReference>
<dbReference type="Gene3D" id="1.20.960.20">
    <property type="match status" value="1"/>
</dbReference>
<evidence type="ECO:0000256" key="10">
    <source>
        <dbReference type="SAM" id="MobiDB-lite"/>
    </source>
</evidence>
<feature type="domain" description="RdRp catalytic" evidence="12">
    <location>
        <begin position="1437"/>
        <end position="1568"/>
    </location>
</feature>
<dbReference type="GO" id="GO:0005524">
    <property type="term" value="F:ATP binding"/>
    <property type="evidence" value="ECO:0007669"/>
    <property type="project" value="UniProtKB-KW"/>
</dbReference>
<evidence type="ECO:0000256" key="9">
    <source>
        <dbReference type="ARBA" id="ARBA00022953"/>
    </source>
</evidence>
<keyword evidence="8" id="KW-0067">ATP-binding</keyword>
<feature type="transmembrane region" description="Helical" evidence="11">
    <location>
        <begin position="818"/>
        <end position="834"/>
    </location>
</feature>
<keyword evidence="1" id="KW-0696">RNA-directed RNA polymerase</keyword>
<evidence type="ECO:0000313" key="14">
    <source>
        <dbReference type="EMBL" id="WAQ80625.1"/>
    </source>
</evidence>
<keyword evidence="3" id="KW-0808">Transferase</keyword>
<dbReference type="GO" id="GO:0003968">
    <property type="term" value="F:RNA-directed RNA polymerase activity"/>
    <property type="evidence" value="ECO:0007669"/>
    <property type="project" value="UniProtKB-KW"/>
</dbReference>
<keyword evidence="2" id="KW-0645">Protease</keyword>
<dbReference type="InterPro" id="IPR009003">
    <property type="entry name" value="Peptidase_S1_PA"/>
</dbReference>
<reference evidence="14" key="1">
    <citation type="submission" date="2022-11" db="EMBL/GenBank/DDBJ databases">
        <title>Viral composition of fish in Lhasa River revealed by metagenomics.</title>
        <authorList>
            <person name="Xi Y."/>
            <person name="Zhang W."/>
        </authorList>
    </citation>
    <scope>NUCLEOTIDE SEQUENCE</scope>
    <source>
        <strain evidence="14">Fi101pic2</strain>
    </source>
</reference>
<keyword evidence="4" id="KW-0548">Nucleotidyltransferase</keyword>
<keyword evidence="11" id="KW-0472">Membrane</keyword>
<dbReference type="InterPro" id="IPR001205">
    <property type="entry name" value="RNA-dir_pol_C"/>
</dbReference>
<evidence type="ECO:0000256" key="11">
    <source>
        <dbReference type="SAM" id="Phobius"/>
    </source>
</evidence>
<keyword evidence="6" id="KW-0378">Hydrolase</keyword>
<evidence type="ECO:0000256" key="2">
    <source>
        <dbReference type="ARBA" id="ARBA00022670"/>
    </source>
</evidence>
<dbReference type="SUPFAM" id="SSF50494">
    <property type="entry name" value="Trypsin-like serine proteases"/>
    <property type="match status" value="1"/>
</dbReference>
<protein>
    <submittedName>
        <fullName evidence="14">Uncharacterized protein</fullName>
    </submittedName>
</protein>
<keyword evidence="7" id="KW-0788">Thiol protease</keyword>
<dbReference type="InterPro" id="IPR043128">
    <property type="entry name" value="Rev_trsase/Diguanyl_cyclase"/>
</dbReference>
<dbReference type="PROSITE" id="PS51218">
    <property type="entry name" value="SF3_HELICASE_2"/>
    <property type="match status" value="1"/>
</dbReference>
<dbReference type="GO" id="GO:0006508">
    <property type="term" value="P:proteolysis"/>
    <property type="evidence" value="ECO:0007669"/>
    <property type="project" value="UniProtKB-KW"/>
</dbReference>